<dbReference type="Proteomes" id="UP001178507">
    <property type="component" value="Unassembled WGS sequence"/>
</dbReference>
<keyword evidence="1" id="KW-0863">Zinc-finger</keyword>
<protein>
    <recommendedName>
        <fullName evidence="2">C3H1-type domain-containing protein</fullName>
    </recommendedName>
</protein>
<dbReference type="PROSITE" id="PS50103">
    <property type="entry name" value="ZF_C3H1"/>
    <property type="match status" value="1"/>
</dbReference>
<gene>
    <name evidence="3" type="ORF">EVOR1521_LOCUS30437</name>
</gene>
<keyword evidence="4" id="KW-1185">Reference proteome</keyword>
<dbReference type="EMBL" id="CAUJNA010003761">
    <property type="protein sequence ID" value="CAJ1409289.1"/>
    <property type="molecule type" value="Genomic_DNA"/>
</dbReference>
<proteinExistence type="predicted"/>
<dbReference type="InterPro" id="IPR000571">
    <property type="entry name" value="Znf_CCCH"/>
</dbReference>
<evidence type="ECO:0000313" key="3">
    <source>
        <dbReference type="EMBL" id="CAJ1409289.1"/>
    </source>
</evidence>
<reference evidence="3" key="1">
    <citation type="submission" date="2023-08" db="EMBL/GenBank/DDBJ databases">
        <authorList>
            <person name="Chen Y."/>
            <person name="Shah S."/>
            <person name="Dougan E. K."/>
            <person name="Thang M."/>
            <person name="Chan C."/>
        </authorList>
    </citation>
    <scope>NUCLEOTIDE SEQUENCE</scope>
</reference>
<evidence type="ECO:0000259" key="2">
    <source>
        <dbReference type="PROSITE" id="PS50103"/>
    </source>
</evidence>
<dbReference type="AlphaFoldDB" id="A0AA36JPC1"/>
<sequence>MDQFCAYEATFITVKRVSAPVLRAKSAESFRRVQRDGVHGYVADLESRALCRDFLKVPLPPRVEAEAPSAGTVGSLGHPEFCHKPCLFALSRCPNGAACNFCHKDHGKLRKLSKQQRELLRQLGEAERLALILPLLRAKDLPEADGLLTRLETHLYSLTATPSAAPTWKILQLRRALGQLSFRRLLLLSVPRFGSMDAAKKRDVNETTAWALGELLELQAQVGAA</sequence>
<name>A0AA36JPC1_9DINO</name>
<feature type="zinc finger region" description="C3H1-type" evidence="1">
    <location>
        <begin position="80"/>
        <end position="106"/>
    </location>
</feature>
<keyword evidence="1" id="KW-0862">Zinc</keyword>
<feature type="domain" description="C3H1-type" evidence="2">
    <location>
        <begin position="80"/>
        <end position="106"/>
    </location>
</feature>
<evidence type="ECO:0000256" key="1">
    <source>
        <dbReference type="PROSITE-ProRule" id="PRU00723"/>
    </source>
</evidence>
<comment type="caution">
    <text evidence="3">The sequence shown here is derived from an EMBL/GenBank/DDBJ whole genome shotgun (WGS) entry which is preliminary data.</text>
</comment>
<dbReference type="GO" id="GO:0008270">
    <property type="term" value="F:zinc ion binding"/>
    <property type="evidence" value="ECO:0007669"/>
    <property type="project" value="UniProtKB-KW"/>
</dbReference>
<accession>A0AA36JPC1</accession>
<organism evidence="3 4">
    <name type="scientific">Effrenium voratum</name>
    <dbReference type="NCBI Taxonomy" id="2562239"/>
    <lineage>
        <taxon>Eukaryota</taxon>
        <taxon>Sar</taxon>
        <taxon>Alveolata</taxon>
        <taxon>Dinophyceae</taxon>
        <taxon>Suessiales</taxon>
        <taxon>Symbiodiniaceae</taxon>
        <taxon>Effrenium</taxon>
    </lineage>
</organism>
<evidence type="ECO:0000313" key="4">
    <source>
        <dbReference type="Proteomes" id="UP001178507"/>
    </source>
</evidence>
<keyword evidence="1" id="KW-0479">Metal-binding</keyword>